<dbReference type="Gene3D" id="1.50.10.150">
    <property type="entry name" value="Voltage-dependent anion channel"/>
    <property type="match status" value="1"/>
</dbReference>
<name>A0A1X7DFT3_9MICC</name>
<protein>
    <submittedName>
        <fullName evidence="2">Uncharacterized protein</fullName>
    </submittedName>
</protein>
<feature type="compositionally biased region" description="Basic and acidic residues" evidence="1">
    <location>
        <begin position="96"/>
        <end position="110"/>
    </location>
</feature>
<feature type="region of interest" description="Disordered" evidence="1">
    <location>
        <begin position="71"/>
        <end position="122"/>
    </location>
</feature>
<feature type="compositionally biased region" description="Basic residues" evidence="1">
    <location>
        <begin position="111"/>
        <end position="122"/>
    </location>
</feature>
<accession>A0A1X7DFT3</accession>
<reference evidence="3" key="1">
    <citation type="submission" date="2017-04" db="EMBL/GenBank/DDBJ databases">
        <authorList>
            <person name="Varghese N."/>
            <person name="Submissions S."/>
        </authorList>
    </citation>
    <scope>NUCLEOTIDE SEQUENCE [LARGE SCALE GENOMIC DNA]</scope>
    <source>
        <strain evidence="3">NIO-1021</strain>
    </source>
</reference>
<evidence type="ECO:0000313" key="3">
    <source>
        <dbReference type="Proteomes" id="UP000192929"/>
    </source>
</evidence>
<gene>
    <name evidence="2" type="ORF">SAMN06296028_11174</name>
</gene>
<dbReference type="AlphaFoldDB" id="A0A1X7DFT3"/>
<organism evidence="2 3">
    <name type="scientific">Kocuria marina subsp. indica</name>
    <dbReference type="NCBI Taxonomy" id="1049583"/>
    <lineage>
        <taxon>Bacteria</taxon>
        <taxon>Bacillati</taxon>
        <taxon>Actinomycetota</taxon>
        <taxon>Actinomycetes</taxon>
        <taxon>Micrococcales</taxon>
        <taxon>Micrococcaceae</taxon>
        <taxon>Kocuria</taxon>
    </lineage>
</organism>
<keyword evidence="3" id="KW-1185">Reference proteome</keyword>
<sequence>MLVVLTAWRVAAHPQRVLEDLHVPARAFGFFTGVAGTNVVAVCLIALGETVPVTRAPGGGADCYETLRGGERRQCQRPRGGTGAVAPGDVSADNSEDVRAGRPAPRERGPHPRRARRLRSCP</sequence>
<proteinExistence type="predicted"/>
<evidence type="ECO:0000313" key="2">
    <source>
        <dbReference type="EMBL" id="SMF14731.1"/>
    </source>
</evidence>
<dbReference type="EMBL" id="FXAC01000011">
    <property type="protein sequence ID" value="SMF14731.1"/>
    <property type="molecule type" value="Genomic_DNA"/>
</dbReference>
<evidence type="ECO:0000256" key="1">
    <source>
        <dbReference type="SAM" id="MobiDB-lite"/>
    </source>
</evidence>
<dbReference type="Proteomes" id="UP000192929">
    <property type="component" value="Unassembled WGS sequence"/>
</dbReference>
<dbReference type="InterPro" id="IPR038665">
    <property type="entry name" value="Voltage-dep_anion_channel_sf"/>
</dbReference>